<dbReference type="NCBIfam" id="TIGR01891">
    <property type="entry name" value="amidohydrolases"/>
    <property type="match status" value="1"/>
</dbReference>
<dbReference type="Pfam" id="PF07687">
    <property type="entry name" value="M20_dimer"/>
    <property type="match status" value="1"/>
</dbReference>
<dbReference type="PIRSF" id="PIRSF005962">
    <property type="entry name" value="Pept_M20D_amidohydro"/>
    <property type="match status" value="1"/>
</dbReference>
<dbReference type="PANTHER" id="PTHR11014">
    <property type="entry name" value="PEPTIDASE M20 FAMILY MEMBER"/>
    <property type="match status" value="1"/>
</dbReference>
<proteinExistence type="predicted"/>
<dbReference type="RefSeq" id="WP_005950752.1">
    <property type="nucleotide sequence ID" value="NZ_CP028103.1"/>
</dbReference>
<dbReference type="InterPro" id="IPR011650">
    <property type="entry name" value="Peptidase_M20_dimer"/>
</dbReference>
<dbReference type="Gene3D" id="3.30.70.360">
    <property type="match status" value="1"/>
</dbReference>
<dbReference type="SUPFAM" id="SSF55031">
    <property type="entry name" value="Bacterial exopeptidase dimerisation domain"/>
    <property type="match status" value="1"/>
</dbReference>
<dbReference type="InterPro" id="IPR036264">
    <property type="entry name" value="Bact_exopeptidase_dim_dom"/>
</dbReference>
<dbReference type="Proteomes" id="UP000241238">
    <property type="component" value="Chromosome"/>
</dbReference>
<sequence length="397" mass="43451">MNLQNIFFNGIENCEQWFINVRRELHQHPELDFNLPETTGIICKYLDEIKIPYKTGIGKSGIVADLKGKNSNITIALRADIDALPILENTECEYSSKNIGRMHACGHDVHTSILLGTAKILAAKKEELPCNVRFIFQPAEETTGGAVPMIEDGVLEGVNCIFGLHVDPSTEAGKIAVKYGAMNASATDVNIKITGKSCHGAYPSGGVDAVVTAAYVITALQTIVSRNIDSRDSLVLTFGTMQSGTKENIVAQEAFCCGTMRSLSNSVRDKAKKRINSIVEMVSAAYEAKGEVFYRDSYNALINHDEYVDLIKTNGENILGVDKVKIKALPDMGVEDFAYFLEKIPGAFFNLGVGNKEKKITAPLHNDKFNIDESAIIVGIKMQIANILSAYEKFSIK</sequence>
<accession>A0ABN5JGT2</accession>
<protein>
    <submittedName>
        <fullName evidence="2">Amidohydrolase</fullName>
    </submittedName>
</protein>
<reference evidence="3" key="1">
    <citation type="journal article" date="2018" name="MSphere">
        <title>Fusobacterium Genomics Using MinION and Illumina Sequencing Enables Genome Completion and Correction.</title>
        <authorList>
            <person name="Todd S.M."/>
            <person name="Settlage R.E."/>
            <person name="Lahmers K.K."/>
            <person name="Slade D.J."/>
        </authorList>
    </citation>
    <scope>NUCLEOTIDE SEQUENCE [LARGE SCALE GENOMIC DNA]</scope>
    <source>
        <strain evidence="3">ATCC 27725</strain>
    </source>
</reference>
<evidence type="ECO:0000259" key="1">
    <source>
        <dbReference type="Pfam" id="PF07687"/>
    </source>
</evidence>
<evidence type="ECO:0000313" key="3">
    <source>
        <dbReference type="Proteomes" id="UP000241238"/>
    </source>
</evidence>
<name>A0ABN5JGT2_FUSVA</name>
<dbReference type="SUPFAM" id="SSF53187">
    <property type="entry name" value="Zn-dependent exopeptidases"/>
    <property type="match status" value="1"/>
</dbReference>
<organism evidence="2 3">
    <name type="scientific">Fusobacterium varium ATCC 27725</name>
    <dbReference type="NCBI Taxonomy" id="469618"/>
    <lineage>
        <taxon>Bacteria</taxon>
        <taxon>Fusobacteriati</taxon>
        <taxon>Fusobacteriota</taxon>
        <taxon>Fusobacteriia</taxon>
        <taxon>Fusobacteriales</taxon>
        <taxon>Fusobacteriaceae</taxon>
        <taxon>Fusobacterium</taxon>
    </lineage>
</organism>
<dbReference type="Pfam" id="PF01546">
    <property type="entry name" value="Peptidase_M20"/>
    <property type="match status" value="1"/>
</dbReference>
<dbReference type="InterPro" id="IPR002933">
    <property type="entry name" value="Peptidase_M20"/>
</dbReference>
<feature type="domain" description="Peptidase M20 dimerisation" evidence="1">
    <location>
        <begin position="186"/>
        <end position="282"/>
    </location>
</feature>
<keyword evidence="3" id="KW-1185">Reference proteome</keyword>
<dbReference type="InterPro" id="IPR017439">
    <property type="entry name" value="Amidohydrolase"/>
</dbReference>
<gene>
    <name evidence="2" type="ORF">C4N18_07410</name>
</gene>
<dbReference type="Gene3D" id="3.40.630.10">
    <property type="entry name" value="Zn peptidases"/>
    <property type="match status" value="1"/>
</dbReference>
<dbReference type="EMBL" id="CP028103">
    <property type="protein sequence ID" value="AVQ31047.1"/>
    <property type="molecule type" value="Genomic_DNA"/>
</dbReference>
<evidence type="ECO:0000313" key="2">
    <source>
        <dbReference type="EMBL" id="AVQ31047.1"/>
    </source>
</evidence>
<dbReference type="PANTHER" id="PTHR11014:SF63">
    <property type="entry name" value="METALLOPEPTIDASE, PUTATIVE (AFU_ORTHOLOGUE AFUA_6G09600)-RELATED"/>
    <property type="match status" value="1"/>
</dbReference>
<dbReference type="GeneID" id="77467818"/>